<dbReference type="InterPro" id="IPR009057">
    <property type="entry name" value="Homeodomain-like_sf"/>
</dbReference>
<comment type="caution">
    <text evidence="6">The sequence shown here is derived from an EMBL/GenBank/DDBJ whole genome shotgun (WGS) entry which is preliminary data.</text>
</comment>
<dbReference type="PROSITE" id="PS50977">
    <property type="entry name" value="HTH_TETR_2"/>
    <property type="match status" value="1"/>
</dbReference>
<dbReference type="Proteomes" id="UP000249016">
    <property type="component" value="Unassembled WGS sequence"/>
</dbReference>
<evidence type="ECO:0000256" key="2">
    <source>
        <dbReference type="ARBA" id="ARBA00023125"/>
    </source>
</evidence>
<keyword evidence="7" id="KW-1185">Reference proteome</keyword>
<evidence type="ECO:0000313" key="6">
    <source>
        <dbReference type="EMBL" id="RAI73575.1"/>
    </source>
</evidence>
<keyword evidence="3" id="KW-0804">Transcription</keyword>
<keyword evidence="1" id="KW-0805">Transcription regulation</keyword>
<dbReference type="OrthoDB" id="9787680at2"/>
<evidence type="ECO:0000259" key="5">
    <source>
        <dbReference type="PROSITE" id="PS50977"/>
    </source>
</evidence>
<evidence type="ECO:0000313" key="7">
    <source>
        <dbReference type="Proteomes" id="UP000249016"/>
    </source>
</evidence>
<dbReference type="InterPro" id="IPR036271">
    <property type="entry name" value="Tet_transcr_reg_TetR-rel_C_sf"/>
</dbReference>
<dbReference type="PANTHER" id="PTHR47506">
    <property type="entry name" value="TRANSCRIPTIONAL REGULATORY PROTEIN"/>
    <property type="match status" value="1"/>
</dbReference>
<dbReference type="GO" id="GO:0003677">
    <property type="term" value="F:DNA binding"/>
    <property type="evidence" value="ECO:0007669"/>
    <property type="project" value="UniProtKB-UniRule"/>
</dbReference>
<feature type="DNA-binding region" description="H-T-H motif" evidence="4">
    <location>
        <begin position="34"/>
        <end position="53"/>
    </location>
</feature>
<dbReference type="InterPro" id="IPR001647">
    <property type="entry name" value="HTH_TetR"/>
</dbReference>
<accession>A0A327NFA3</accession>
<organism evidence="6 7">
    <name type="scientific">Spirosoma telluris</name>
    <dbReference type="NCBI Taxonomy" id="2183553"/>
    <lineage>
        <taxon>Bacteria</taxon>
        <taxon>Pseudomonadati</taxon>
        <taxon>Bacteroidota</taxon>
        <taxon>Cytophagia</taxon>
        <taxon>Cytophagales</taxon>
        <taxon>Cytophagaceae</taxon>
        <taxon>Spirosoma</taxon>
    </lineage>
</organism>
<dbReference type="Gene3D" id="1.10.357.10">
    <property type="entry name" value="Tetracycline Repressor, domain 2"/>
    <property type="match status" value="1"/>
</dbReference>
<dbReference type="RefSeq" id="WP_111340454.1">
    <property type="nucleotide sequence ID" value="NZ_QLII01000001.1"/>
</dbReference>
<dbReference type="Pfam" id="PF00440">
    <property type="entry name" value="TetR_N"/>
    <property type="match status" value="1"/>
</dbReference>
<reference evidence="6 7" key="1">
    <citation type="submission" date="2018-06" db="EMBL/GenBank/DDBJ databases">
        <title>Spirosoma sp. HMF3257 Genome sequencing and assembly.</title>
        <authorList>
            <person name="Kang H."/>
            <person name="Cha I."/>
            <person name="Kim H."/>
            <person name="Kang J."/>
            <person name="Joh K."/>
        </authorList>
    </citation>
    <scope>NUCLEOTIDE SEQUENCE [LARGE SCALE GENOMIC DNA]</scope>
    <source>
        <strain evidence="6 7">HMF3257</strain>
    </source>
</reference>
<keyword evidence="2 4" id="KW-0238">DNA-binding</keyword>
<gene>
    <name evidence="6" type="ORF">HMF3257_02495</name>
</gene>
<proteinExistence type="predicted"/>
<dbReference type="SUPFAM" id="SSF46689">
    <property type="entry name" value="Homeodomain-like"/>
    <property type="match status" value="1"/>
</dbReference>
<evidence type="ECO:0000256" key="4">
    <source>
        <dbReference type="PROSITE-ProRule" id="PRU00335"/>
    </source>
</evidence>
<dbReference type="SUPFAM" id="SSF48498">
    <property type="entry name" value="Tetracyclin repressor-like, C-terminal domain"/>
    <property type="match status" value="1"/>
</dbReference>
<protein>
    <submittedName>
        <fullName evidence="6">TetR/AcrR family transcriptional regulator</fullName>
    </submittedName>
</protein>
<sequence length="186" mass="20910">MKTSLPEPRPSETRERIIDTASRLFYKQGYNLTGINQLIDEAGVAKASLYQHFSSKEELLIAYLTKTSSEWFIQLNSHVAPYDTPKAKVLAAFDLLLNFSEEVSFRGCNFQNIISEVPQESESVRAVIRNHKARMRQFFTDLLAETAQAELADAVTVLFEGALIAGQMQQDVWPVQSAGVLIQKIL</sequence>
<dbReference type="EMBL" id="QLII01000001">
    <property type="protein sequence ID" value="RAI73575.1"/>
    <property type="molecule type" value="Genomic_DNA"/>
</dbReference>
<name>A0A327NFA3_9BACT</name>
<dbReference type="PRINTS" id="PR00455">
    <property type="entry name" value="HTHTETR"/>
</dbReference>
<feature type="domain" description="HTH tetR-type" evidence="5">
    <location>
        <begin position="11"/>
        <end position="71"/>
    </location>
</feature>
<dbReference type="AlphaFoldDB" id="A0A327NFA3"/>
<dbReference type="PANTHER" id="PTHR47506:SF1">
    <property type="entry name" value="HTH-TYPE TRANSCRIPTIONAL REGULATOR YJDC"/>
    <property type="match status" value="1"/>
</dbReference>
<evidence type="ECO:0000256" key="1">
    <source>
        <dbReference type="ARBA" id="ARBA00023015"/>
    </source>
</evidence>
<evidence type="ECO:0000256" key="3">
    <source>
        <dbReference type="ARBA" id="ARBA00023163"/>
    </source>
</evidence>